<dbReference type="InterPro" id="IPR010134">
    <property type="entry name" value="PHA_reg_PhaR"/>
</dbReference>
<gene>
    <name evidence="3" type="ordered locus">GNIT_0409</name>
</gene>
<dbReference type="AlphaFoldDB" id="G4QJF7"/>
<name>G4QJF7_GLANF</name>
<dbReference type="NCBIfam" id="TIGR01848">
    <property type="entry name" value="PHA_reg_PhaR"/>
    <property type="match status" value="1"/>
</dbReference>
<dbReference type="Proteomes" id="UP000009282">
    <property type="component" value="Chromosome"/>
</dbReference>
<evidence type="ECO:0000313" key="3">
    <source>
        <dbReference type="EMBL" id="AEP28563.1"/>
    </source>
</evidence>
<dbReference type="eggNOG" id="COG5394">
    <property type="taxonomic scope" value="Bacteria"/>
</dbReference>
<dbReference type="KEGG" id="gni:GNIT_0409"/>
<dbReference type="InterPro" id="IPR007897">
    <property type="entry name" value="PHB_accumulat"/>
</dbReference>
<dbReference type="Pfam" id="PF07879">
    <property type="entry name" value="PHB_acc_N"/>
    <property type="match status" value="1"/>
</dbReference>
<dbReference type="GO" id="GO:0006355">
    <property type="term" value="P:regulation of DNA-templated transcription"/>
    <property type="evidence" value="ECO:0007669"/>
    <property type="project" value="InterPro"/>
</dbReference>
<evidence type="ECO:0000259" key="1">
    <source>
        <dbReference type="Pfam" id="PF05233"/>
    </source>
</evidence>
<reference evidence="3 4" key="1">
    <citation type="journal article" date="2011" name="J. Bacteriol.">
        <title>Complete genome sequence of seawater bacterium Glaciecola nitratireducens FR1064T.</title>
        <authorList>
            <person name="Bian F."/>
            <person name="Qin Q.L."/>
            <person name="Xie B.B."/>
            <person name="Shu Y.L."/>
            <person name="Zhang X.Y."/>
            <person name="Yu Y."/>
            <person name="Chen B."/>
            <person name="Chen X.L."/>
            <person name="Zhou B.C."/>
            <person name="Zhang Y.Z."/>
        </authorList>
    </citation>
    <scope>NUCLEOTIDE SEQUENCE [LARGE SCALE GENOMIC DNA]</scope>
    <source>
        <strain evidence="4">JCM 12485 / KCTC 12276 / FR1064</strain>
    </source>
</reference>
<sequence>MVVIKKYPNRRLYDSSQSKYVNLDFIKTLINDRTEFKIVDSKTEADITKSVLLQIISESEANEQQSLLTDVLLKQLIRFYDSDMEVFVRQYLEQSIVQFIAQQDKVQGLMKNMVDNSPIGMFSKIMEQNMSTWNLNPKNKKDN</sequence>
<evidence type="ECO:0000313" key="4">
    <source>
        <dbReference type="Proteomes" id="UP000009282"/>
    </source>
</evidence>
<dbReference type="InterPro" id="IPR012909">
    <property type="entry name" value="PHA_DNA-bd_N"/>
</dbReference>
<dbReference type="HOGENOM" id="CLU_089210_3_0_6"/>
<dbReference type="Pfam" id="PF05233">
    <property type="entry name" value="PHB_acc"/>
    <property type="match status" value="1"/>
</dbReference>
<dbReference type="OrthoDB" id="9795345at2"/>
<accession>G4QJF7</accession>
<protein>
    <submittedName>
        <fullName evidence="3">Putative polyhydroxyalkanoate synthesis repressor PhaR</fullName>
    </submittedName>
</protein>
<feature type="domain" description="PHA accumulation regulator DNA-binding N-terminal" evidence="2">
    <location>
        <begin position="3"/>
        <end position="62"/>
    </location>
</feature>
<feature type="domain" description="PHB accumulation regulatory" evidence="1">
    <location>
        <begin position="68"/>
        <end position="107"/>
    </location>
</feature>
<organism evidence="3 4">
    <name type="scientific">Glaciecola nitratireducens (strain JCM 12485 / KCTC 12276 / FR1064)</name>
    <dbReference type="NCBI Taxonomy" id="1085623"/>
    <lineage>
        <taxon>Bacteria</taxon>
        <taxon>Pseudomonadati</taxon>
        <taxon>Pseudomonadota</taxon>
        <taxon>Gammaproteobacteria</taxon>
        <taxon>Alteromonadales</taxon>
        <taxon>Alteromonadaceae</taxon>
        <taxon>Brumicola</taxon>
    </lineage>
</organism>
<keyword evidence="4" id="KW-1185">Reference proteome</keyword>
<dbReference type="STRING" id="1085623.GNIT_0409"/>
<proteinExistence type="predicted"/>
<dbReference type="EMBL" id="CP003060">
    <property type="protein sequence ID" value="AEP28563.1"/>
    <property type="molecule type" value="Genomic_DNA"/>
</dbReference>
<evidence type="ECO:0000259" key="2">
    <source>
        <dbReference type="Pfam" id="PF07879"/>
    </source>
</evidence>
<dbReference type="RefSeq" id="WP_014107441.1">
    <property type="nucleotide sequence ID" value="NC_016041.1"/>
</dbReference>